<dbReference type="EC" id="2.7.13.3" evidence="3"/>
<keyword evidence="4" id="KW-0597">Phosphoprotein</keyword>
<dbReference type="InterPro" id="IPR003660">
    <property type="entry name" value="HAMP_dom"/>
</dbReference>
<comment type="catalytic activity">
    <reaction evidence="1">
        <text>ATP + protein L-histidine = ADP + protein N-phospho-L-histidine.</text>
        <dbReference type="EC" id="2.7.13.3"/>
    </reaction>
</comment>
<keyword evidence="7 11" id="KW-0418">Kinase</keyword>
<proteinExistence type="predicted"/>
<keyword evidence="5" id="KW-0808">Transferase</keyword>
<dbReference type="Gene3D" id="1.10.287.130">
    <property type="match status" value="1"/>
</dbReference>
<dbReference type="OrthoDB" id="9809766at2"/>
<dbReference type="InterPro" id="IPR036097">
    <property type="entry name" value="HisK_dim/P_sf"/>
</dbReference>
<evidence type="ECO:0000256" key="1">
    <source>
        <dbReference type="ARBA" id="ARBA00000085"/>
    </source>
</evidence>
<keyword evidence="10" id="KW-0472">Membrane</keyword>
<dbReference type="PANTHER" id="PTHR45436:SF15">
    <property type="entry name" value="SENSOR HISTIDINE KINASE CUSS"/>
    <property type="match status" value="1"/>
</dbReference>
<comment type="subcellular location">
    <subcellularLocation>
        <location evidence="2">Membrane</location>
        <topology evidence="2">Multi-pass membrane protein</topology>
    </subcellularLocation>
</comment>
<name>A0A0P0ABX9_9RHOB</name>
<dbReference type="PROSITE" id="PS50109">
    <property type="entry name" value="HIS_KIN"/>
    <property type="match status" value="1"/>
</dbReference>
<dbReference type="GO" id="GO:0000155">
    <property type="term" value="F:phosphorelay sensor kinase activity"/>
    <property type="evidence" value="ECO:0007669"/>
    <property type="project" value="InterPro"/>
</dbReference>
<dbReference type="Pfam" id="PF00512">
    <property type="entry name" value="HisKA"/>
    <property type="match status" value="1"/>
</dbReference>
<reference evidence="11 12" key="1">
    <citation type="submission" date="2015-05" db="EMBL/GenBank/DDBJ databases">
        <authorList>
            <person name="Wang D.B."/>
            <person name="Wang M."/>
        </authorList>
    </citation>
    <scope>NUCLEOTIDE SEQUENCE [LARGE SCALE GENOMIC DNA]</scope>
    <source>
        <strain evidence="11 12">IMCC 12053</strain>
    </source>
</reference>
<dbReference type="PATRIC" id="fig|1397108.4.peg.2405"/>
<evidence type="ECO:0000256" key="4">
    <source>
        <dbReference type="ARBA" id="ARBA00022553"/>
    </source>
</evidence>
<dbReference type="AlphaFoldDB" id="A0A0P0ABX9"/>
<dbReference type="RefSeq" id="WP_062219186.1">
    <property type="nucleotide sequence ID" value="NZ_CP012023.1"/>
</dbReference>
<dbReference type="KEGG" id="cmar:IMCC12053_2353"/>
<evidence type="ECO:0000256" key="6">
    <source>
        <dbReference type="ARBA" id="ARBA00022692"/>
    </source>
</evidence>
<evidence type="ECO:0000313" key="12">
    <source>
        <dbReference type="Proteomes" id="UP000064920"/>
    </source>
</evidence>
<sequence length="454" mass="48503">MSLVRPHSLARSHSLARRVAVFTSLGFAVVVSLSILIMASVLQSETTEQRDEALREMSPIVMALLTRAVPLSGAAGVDIAQHGLGDLDDHQTSLVFALVDPRAGLLLKSHGDAAFPDPQRVGTDRFYADAMHRFYISAPNARGEVVILAEVAAERKEAVLESLLAFSGPMIPLIAIAFLLVRWVTRSALRPLIEVSNEISARGHELLEPIERAGLPSELRAVVTTVNGFMARLSKALDAERHFASNAAHELRTPLAVALAKTQHLKSRHRDGDVGEIEAVEQALKRMTRLVERLLQLGRADAGPRASSIPTDLGDVLALIVQERSGVDPLVAARLEVCVEDAPVMSRISADDFAIIASNLIDNAVRYGDETQPVVITLGIHALSVSNSGSVIAADDLSMLTTRFARHDARGGGLGLGLYISDTVARNLGGTLTLLSPAIGAHDGVSAVFTFPKP</sequence>
<dbReference type="CDD" id="cd00082">
    <property type="entry name" value="HisKA"/>
    <property type="match status" value="1"/>
</dbReference>
<keyword evidence="12" id="KW-1185">Reference proteome</keyword>
<dbReference type="PANTHER" id="PTHR45436">
    <property type="entry name" value="SENSOR HISTIDINE KINASE YKOH"/>
    <property type="match status" value="1"/>
</dbReference>
<dbReference type="SUPFAM" id="SSF47384">
    <property type="entry name" value="Homodimeric domain of signal transducing histidine kinase"/>
    <property type="match status" value="1"/>
</dbReference>
<keyword evidence="8" id="KW-1133">Transmembrane helix</keyword>
<organism evidence="11 12">
    <name type="scientific">Celeribacter marinus</name>
    <dbReference type="NCBI Taxonomy" id="1397108"/>
    <lineage>
        <taxon>Bacteria</taxon>
        <taxon>Pseudomonadati</taxon>
        <taxon>Pseudomonadota</taxon>
        <taxon>Alphaproteobacteria</taxon>
        <taxon>Rhodobacterales</taxon>
        <taxon>Roseobacteraceae</taxon>
        <taxon>Celeribacter</taxon>
    </lineage>
</organism>
<dbReference type="SMART" id="SM00388">
    <property type="entry name" value="HisKA"/>
    <property type="match status" value="1"/>
</dbReference>
<dbReference type="Gene3D" id="3.30.565.10">
    <property type="entry name" value="Histidine kinase-like ATPase, C-terminal domain"/>
    <property type="match status" value="1"/>
</dbReference>
<dbReference type="InterPro" id="IPR003661">
    <property type="entry name" value="HisK_dim/P_dom"/>
</dbReference>
<dbReference type="Pfam" id="PF02518">
    <property type="entry name" value="HATPase_c"/>
    <property type="match status" value="1"/>
</dbReference>
<dbReference type="GO" id="GO:0005886">
    <property type="term" value="C:plasma membrane"/>
    <property type="evidence" value="ECO:0007669"/>
    <property type="project" value="TreeGrafter"/>
</dbReference>
<dbReference type="PROSITE" id="PS50885">
    <property type="entry name" value="HAMP"/>
    <property type="match status" value="1"/>
</dbReference>
<dbReference type="InterPro" id="IPR005467">
    <property type="entry name" value="His_kinase_dom"/>
</dbReference>
<evidence type="ECO:0000256" key="8">
    <source>
        <dbReference type="ARBA" id="ARBA00022989"/>
    </source>
</evidence>
<dbReference type="InterPro" id="IPR036890">
    <property type="entry name" value="HATPase_C_sf"/>
</dbReference>
<dbReference type="STRING" id="1397108.IMCC12053_2353"/>
<evidence type="ECO:0000256" key="7">
    <source>
        <dbReference type="ARBA" id="ARBA00022777"/>
    </source>
</evidence>
<dbReference type="InterPro" id="IPR003594">
    <property type="entry name" value="HATPase_dom"/>
</dbReference>
<dbReference type="SMART" id="SM00387">
    <property type="entry name" value="HATPase_c"/>
    <property type="match status" value="1"/>
</dbReference>
<evidence type="ECO:0000256" key="2">
    <source>
        <dbReference type="ARBA" id="ARBA00004141"/>
    </source>
</evidence>
<dbReference type="Proteomes" id="UP000064920">
    <property type="component" value="Chromosome"/>
</dbReference>
<gene>
    <name evidence="11" type="ORF">IMCC12053_2353</name>
</gene>
<evidence type="ECO:0000313" key="11">
    <source>
        <dbReference type="EMBL" id="ALI56300.1"/>
    </source>
</evidence>
<keyword evidence="9" id="KW-0902">Two-component regulatory system</keyword>
<dbReference type="SUPFAM" id="SSF55874">
    <property type="entry name" value="ATPase domain of HSP90 chaperone/DNA topoisomerase II/histidine kinase"/>
    <property type="match status" value="1"/>
</dbReference>
<protein>
    <recommendedName>
        <fullName evidence="3">histidine kinase</fullName>
        <ecNumber evidence="3">2.7.13.3</ecNumber>
    </recommendedName>
</protein>
<evidence type="ECO:0000256" key="5">
    <source>
        <dbReference type="ARBA" id="ARBA00022679"/>
    </source>
</evidence>
<evidence type="ECO:0000256" key="10">
    <source>
        <dbReference type="ARBA" id="ARBA00023136"/>
    </source>
</evidence>
<accession>A0A0P0ABX9</accession>
<evidence type="ECO:0000256" key="9">
    <source>
        <dbReference type="ARBA" id="ARBA00023012"/>
    </source>
</evidence>
<evidence type="ECO:0000256" key="3">
    <source>
        <dbReference type="ARBA" id="ARBA00012438"/>
    </source>
</evidence>
<dbReference type="EMBL" id="CP012023">
    <property type="protein sequence ID" value="ALI56300.1"/>
    <property type="molecule type" value="Genomic_DNA"/>
</dbReference>
<dbReference type="CDD" id="cd00075">
    <property type="entry name" value="HATPase"/>
    <property type="match status" value="1"/>
</dbReference>
<keyword evidence="6" id="KW-0812">Transmembrane</keyword>
<dbReference type="InterPro" id="IPR050428">
    <property type="entry name" value="TCS_sensor_his_kinase"/>
</dbReference>